<organism evidence="9 10">
    <name type="scientific">Trichodelitschia bisporula</name>
    <dbReference type="NCBI Taxonomy" id="703511"/>
    <lineage>
        <taxon>Eukaryota</taxon>
        <taxon>Fungi</taxon>
        <taxon>Dikarya</taxon>
        <taxon>Ascomycota</taxon>
        <taxon>Pezizomycotina</taxon>
        <taxon>Dothideomycetes</taxon>
        <taxon>Dothideomycetes incertae sedis</taxon>
        <taxon>Phaeotrichales</taxon>
        <taxon>Phaeotrichaceae</taxon>
        <taxon>Trichodelitschia</taxon>
    </lineage>
</organism>
<feature type="compositionally biased region" description="Basic and acidic residues" evidence="8">
    <location>
        <begin position="131"/>
        <end position="140"/>
    </location>
</feature>
<comment type="function">
    <text evidence="1 7">Required for growth under high-pressure and low-temperature conditions.</text>
</comment>
<evidence type="ECO:0000256" key="5">
    <source>
        <dbReference type="ARBA" id="ARBA00022989"/>
    </source>
</evidence>
<dbReference type="Proteomes" id="UP000799640">
    <property type="component" value="Unassembled WGS sequence"/>
</dbReference>
<evidence type="ECO:0000256" key="4">
    <source>
        <dbReference type="ARBA" id="ARBA00022692"/>
    </source>
</evidence>
<dbReference type="InterPro" id="IPR038869">
    <property type="entry name" value="DLT1"/>
</dbReference>
<dbReference type="PANTHER" id="PTHR40021">
    <property type="entry name" value="DEFECT AT LOW TEMPERATURE PROTEIN 1"/>
    <property type="match status" value="1"/>
</dbReference>
<protein>
    <recommendedName>
        <fullName evidence="3 7">Defect at low temperature protein 1</fullName>
    </recommendedName>
</protein>
<keyword evidence="6 7" id="KW-0472">Membrane</keyword>
<keyword evidence="5 7" id="KW-1133">Transmembrane helix</keyword>
<accession>A0A6G1HY22</accession>
<gene>
    <name evidence="7" type="primary">DLT1</name>
    <name evidence="9" type="ORF">EJ06DRAFT_529846</name>
</gene>
<dbReference type="EMBL" id="ML996694">
    <property type="protein sequence ID" value="KAF2400737.1"/>
    <property type="molecule type" value="Genomic_DNA"/>
</dbReference>
<dbReference type="GO" id="GO:0016020">
    <property type="term" value="C:membrane"/>
    <property type="evidence" value="ECO:0007669"/>
    <property type="project" value="UniProtKB-SubCell"/>
</dbReference>
<feature type="region of interest" description="Disordered" evidence="8">
    <location>
        <begin position="131"/>
        <end position="156"/>
    </location>
</feature>
<comment type="similarity">
    <text evidence="2 7">Belongs to the DLT1 family.</text>
</comment>
<reference evidence="9" key="1">
    <citation type="journal article" date="2020" name="Stud. Mycol.">
        <title>101 Dothideomycetes genomes: a test case for predicting lifestyles and emergence of pathogens.</title>
        <authorList>
            <person name="Haridas S."/>
            <person name="Albert R."/>
            <person name="Binder M."/>
            <person name="Bloem J."/>
            <person name="Labutti K."/>
            <person name="Salamov A."/>
            <person name="Andreopoulos B."/>
            <person name="Baker S."/>
            <person name="Barry K."/>
            <person name="Bills G."/>
            <person name="Bluhm B."/>
            <person name="Cannon C."/>
            <person name="Castanera R."/>
            <person name="Culley D."/>
            <person name="Daum C."/>
            <person name="Ezra D."/>
            <person name="Gonzalez J."/>
            <person name="Henrissat B."/>
            <person name="Kuo A."/>
            <person name="Liang C."/>
            <person name="Lipzen A."/>
            <person name="Lutzoni F."/>
            <person name="Magnuson J."/>
            <person name="Mondo S."/>
            <person name="Nolan M."/>
            <person name="Ohm R."/>
            <person name="Pangilinan J."/>
            <person name="Park H.-J."/>
            <person name="Ramirez L."/>
            <person name="Alfaro M."/>
            <person name="Sun H."/>
            <person name="Tritt A."/>
            <person name="Yoshinaga Y."/>
            <person name="Zwiers L.-H."/>
            <person name="Turgeon B."/>
            <person name="Goodwin S."/>
            <person name="Spatafora J."/>
            <person name="Crous P."/>
            <person name="Grigoriev I."/>
        </authorList>
    </citation>
    <scope>NUCLEOTIDE SEQUENCE</scope>
    <source>
        <strain evidence="9">CBS 262.69</strain>
    </source>
</reference>
<proteinExistence type="inferred from homology"/>
<keyword evidence="4 7" id="KW-0812">Transmembrane</keyword>
<feature type="compositionally biased region" description="Low complexity" evidence="8">
    <location>
        <begin position="350"/>
        <end position="365"/>
    </location>
</feature>
<feature type="region of interest" description="Disordered" evidence="8">
    <location>
        <begin position="350"/>
        <end position="429"/>
    </location>
</feature>
<sequence length="429" mass="47319">MRLRSVRIPYFRIWYSSGFITLFFTAWALTLVSPADLLYQSIRNGNIPNVFSIGGVYLLTILVSIFIWASRIYTNRTVLRDIPKHYVPMDYGDVPAVVHRIIVKQWERSSTVAWDSRPRDVREELRCRNEMTRRSGEHGHSTFRRHSHPSKGKDKSVIPPDVAELAWGPISHPGWSSPSSDDLTNLEYWRVIVELPNLIEAKAVSLAPSDPSFALNTLSPPTTSIPDARMVALLQRAPAMTLADYLEHLAALNLITPPTAGARFLAQYEFARFSTVPLSELQFRSLMSTFSDILAGMKNLDSNALVRMLDGSISSDSSSGYASSLSSRSASSAVYYPFSAAAISRRASSRYTRVRTSSTGTVRTAPSRNRTVHATPSQLSLSSGRSGSGRGRAARESRPASLGSEGSVIRLKASPGPGELPYYVDMGSR</sequence>
<feature type="transmembrane region" description="Helical" evidence="7">
    <location>
        <begin position="50"/>
        <end position="70"/>
    </location>
</feature>
<evidence type="ECO:0000256" key="2">
    <source>
        <dbReference type="ARBA" id="ARBA00005550"/>
    </source>
</evidence>
<feature type="compositionally biased region" description="Polar residues" evidence="8">
    <location>
        <begin position="366"/>
        <end position="379"/>
    </location>
</feature>
<evidence type="ECO:0000256" key="8">
    <source>
        <dbReference type="SAM" id="MobiDB-lite"/>
    </source>
</evidence>
<evidence type="ECO:0000313" key="10">
    <source>
        <dbReference type="Proteomes" id="UP000799640"/>
    </source>
</evidence>
<evidence type="ECO:0000256" key="3">
    <source>
        <dbReference type="ARBA" id="ARBA00021353"/>
    </source>
</evidence>
<feature type="compositionally biased region" description="Basic residues" evidence="8">
    <location>
        <begin position="141"/>
        <end position="150"/>
    </location>
</feature>
<dbReference type="AlphaFoldDB" id="A0A6G1HY22"/>
<dbReference type="PANTHER" id="PTHR40021:SF1">
    <property type="entry name" value="DEFECT AT LOW TEMPERATURE PROTEIN 1"/>
    <property type="match status" value="1"/>
</dbReference>
<feature type="transmembrane region" description="Helical" evidence="7">
    <location>
        <begin position="12"/>
        <end position="30"/>
    </location>
</feature>
<evidence type="ECO:0000313" key="9">
    <source>
        <dbReference type="EMBL" id="KAF2400737.1"/>
    </source>
</evidence>
<comment type="subcellular location">
    <subcellularLocation>
        <location evidence="7">Membrane</location>
        <topology evidence="7">Multi-pass membrane protein</topology>
    </subcellularLocation>
</comment>
<keyword evidence="10" id="KW-1185">Reference proteome</keyword>
<evidence type="ECO:0000256" key="7">
    <source>
        <dbReference type="RuleBase" id="RU367100"/>
    </source>
</evidence>
<evidence type="ECO:0000256" key="6">
    <source>
        <dbReference type="ARBA" id="ARBA00023136"/>
    </source>
</evidence>
<name>A0A6G1HY22_9PEZI</name>
<evidence type="ECO:0000256" key="1">
    <source>
        <dbReference type="ARBA" id="ARBA00002489"/>
    </source>
</evidence>
<dbReference type="OrthoDB" id="4096362at2759"/>